<dbReference type="EMBL" id="BSOR01000012">
    <property type="protein sequence ID" value="GLR63217.1"/>
    <property type="molecule type" value="Genomic_DNA"/>
</dbReference>
<protein>
    <recommendedName>
        <fullName evidence="1">Transposase DDE domain-containing protein</fullName>
    </recommendedName>
</protein>
<proteinExistence type="predicted"/>
<dbReference type="PANTHER" id="PTHR33408">
    <property type="entry name" value="TRANSPOSASE"/>
    <property type="match status" value="1"/>
</dbReference>
<evidence type="ECO:0000313" key="3">
    <source>
        <dbReference type="Proteomes" id="UP001156682"/>
    </source>
</evidence>
<evidence type="ECO:0000313" key="2">
    <source>
        <dbReference type="EMBL" id="GLR63217.1"/>
    </source>
</evidence>
<reference evidence="3" key="1">
    <citation type="journal article" date="2019" name="Int. J. Syst. Evol. Microbiol.">
        <title>The Global Catalogue of Microorganisms (GCM) 10K type strain sequencing project: providing services to taxonomists for standard genome sequencing and annotation.</title>
        <authorList>
            <consortium name="The Broad Institute Genomics Platform"/>
            <consortium name="The Broad Institute Genome Sequencing Center for Infectious Disease"/>
            <person name="Wu L."/>
            <person name="Ma J."/>
        </authorList>
    </citation>
    <scope>NUCLEOTIDE SEQUENCE [LARGE SCALE GENOMIC DNA]</scope>
    <source>
        <strain evidence="3">NBRC 100033</strain>
    </source>
</reference>
<dbReference type="Pfam" id="PF13751">
    <property type="entry name" value="DDE_Tnp_1_6"/>
    <property type="match status" value="1"/>
</dbReference>
<gene>
    <name evidence="2" type="ORF">GCM10007878_06520</name>
</gene>
<keyword evidence="3" id="KW-1185">Reference proteome</keyword>
<dbReference type="PANTHER" id="PTHR33408:SF2">
    <property type="entry name" value="TRANSPOSASE DDE DOMAIN-CONTAINING PROTEIN"/>
    <property type="match status" value="1"/>
</dbReference>
<dbReference type="Proteomes" id="UP001156682">
    <property type="component" value="Unassembled WGS sequence"/>
</dbReference>
<evidence type="ECO:0000259" key="1">
    <source>
        <dbReference type="Pfam" id="PF13751"/>
    </source>
</evidence>
<name>A0ABQ5ZXZ8_9GAMM</name>
<comment type="caution">
    <text evidence="2">The sequence shown here is derived from an EMBL/GenBank/DDBJ whole genome shotgun (WGS) entry which is preliminary data.</text>
</comment>
<sequence>MYNYDAVKACLADLGFSQEQVDEHCPKKHQCMKTPSAANHRKGAGRQVSFPLNGKRAANYTDWMKHRVDNPLGKAVYAHRMSVVEPVFGNIGTNKRLNRFSLRGKTKVQGQWQLFCLVHNVEKLARYGKLNQ</sequence>
<feature type="domain" description="Transposase DDE" evidence="1">
    <location>
        <begin position="23"/>
        <end position="125"/>
    </location>
</feature>
<organism evidence="2 3">
    <name type="scientific">Marinospirillum insulare</name>
    <dbReference type="NCBI Taxonomy" id="217169"/>
    <lineage>
        <taxon>Bacteria</taxon>
        <taxon>Pseudomonadati</taxon>
        <taxon>Pseudomonadota</taxon>
        <taxon>Gammaproteobacteria</taxon>
        <taxon>Oceanospirillales</taxon>
        <taxon>Oceanospirillaceae</taxon>
        <taxon>Marinospirillum</taxon>
    </lineage>
</organism>
<accession>A0ABQ5ZXZ8</accession>
<dbReference type="InterPro" id="IPR025668">
    <property type="entry name" value="Tnp_DDE_dom"/>
</dbReference>